<dbReference type="PANTHER" id="PTHR43732:SF1">
    <property type="entry name" value="RIBOSE 5-PHOSPHATE ISOMERASE"/>
    <property type="match status" value="1"/>
</dbReference>
<comment type="similarity">
    <text evidence="1">Belongs to the LacAB/RpiB family.</text>
</comment>
<comment type="caution">
    <text evidence="3">The sequence shown here is derived from an EMBL/GenBank/DDBJ whole genome shotgun (WGS) entry which is preliminary data.</text>
</comment>
<dbReference type="GO" id="GO:0016861">
    <property type="term" value="F:intramolecular oxidoreductase activity, interconverting aldoses and ketoses"/>
    <property type="evidence" value="ECO:0007669"/>
    <property type="project" value="UniProtKB-ARBA"/>
</dbReference>
<dbReference type="Proteomes" id="UP000284868">
    <property type="component" value="Unassembled WGS sequence"/>
</dbReference>
<protein>
    <submittedName>
        <fullName evidence="3">RpiB/LacA/LacB family sugar-phosphate isomerase</fullName>
    </submittedName>
</protein>
<evidence type="ECO:0000256" key="2">
    <source>
        <dbReference type="ARBA" id="ARBA00023235"/>
    </source>
</evidence>
<dbReference type="EMBL" id="QRPK01000019">
    <property type="protein sequence ID" value="RHM11801.1"/>
    <property type="molecule type" value="Genomic_DNA"/>
</dbReference>
<dbReference type="PIRSF" id="PIRSF005384">
    <property type="entry name" value="RpiB_LacA_B"/>
    <property type="match status" value="1"/>
</dbReference>
<keyword evidence="4" id="KW-1185">Reference proteome</keyword>
<accession>A0A415PGB2</accession>
<dbReference type="NCBIfam" id="TIGR00689">
    <property type="entry name" value="rpiB_lacA_lacB"/>
    <property type="match status" value="1"/>
</dbReference>
<reference evidence="3 4" key="1">
    <citation type="submission" date="2018-08" db="EMBL/GenBank/DDBJ databases">
        <title>A genome reference for cultivated species of the human gut microbiota.</title>
        <authorList>
            <person name="Zou Y."/>
            <person name="Xue W."/>
            <person name="Luo G."/>
        </authorList>
    </citation>
    <scope>NUCLEOTIDE SEQUENCE [LARGE SCALE GENOMIC DNA]</scope>
    <source>
        <strain evidence="3 4">AF35-6BH</strain>
    </source>
</reference>
<dbReference type="NCBIfam" id="NF004051">
    <property type="entry name" value="PRK05571.1"/>
    <property type="match status" value="1"/>
</dbReference>
<dbReference type="InterPro" id="IPR051812">
    <property type="entry name" value="SPI_LacAB/RpiB"/>
</dbReference>
<dbReference type="PANTHER" id="PTHR43732">
    <property type="entry name" value="RIBOSE 5-PHOSPHATE ISOMERASE-RELATED"/>
    <property type="match status" value="1"/>
</dbReference>
<dbReference type="Pfam" id="PF02502">
    <property type="entry name" value="LacAB_rpiB"/>
    <property type="match status" value="1"/>
</dbReference>
<evidence type="ECO:0000256" key="1">
    <source>
        <dbReference type="ARBA" id="ARBA00008754"/>
    </source>
</evidence>
<keyword evidence="2 3" id="KW-0413">Isomerase</keyword>
<name>A0A415PGB2_9FIRM</name>
<dbReference type="GO" id="GO:0005975">
    <property type="term" value="P:carbohydrate metabolic process"/>
    <property type="evidence" value="ECO:0007669"/>
    <property type="project" value="InterPro"/>
</dbReference>
<dbReference type="OrthoDB" id="1778624at2"/>
<dbReference type="InterPro" id="IPR003500">
    <property type="entry name" value="RpiB_LacA_LacB"/>
</dbReference>
<dbReference type="Gene3D" id="3.40.1400.10">
    <property type="entry name" value="Sugar-phosphate isomerase, RpiB/LacA/LacB"/>
    <property type="match status" value="1"/>
</dbReference>
<evidence type="ECO:0000313" key="3">
    <source>
        <dbReference type="EMBL" id="RHM11801.1"/>
    </source>
</evidence>
<dbReference type="AlphaFoldDB" id="A0A415PGB2"/>
<sequence length="149" mass="16530">MKIVIGCDEAAYKLKEILKKHIEGKGHEVIDIGVYDEEPSLYPDTAEKLCEEITNGNCERGLLLCGTGIGMAITANKVPGIRAAVAHDIFSLERMIKSNNCQVLCMGARIIAPQSAQLLIDRWLEIDFVDGPSTPKVERIMEIEAQYKR</sequence>
<dbReference type="RefSeq" id="WP_022420805.1">
    <property type="nucleotide sequence ID" value="NZ_CAJKGD010000016.1"/>
</dbReference>
<dbReference type="InterPro" id="IPR036569">
    <property type="entry name" value="RpiB_LacA_LacB_sf"/>
</dbReference>
<organism evidence="3 4">
    <name type="scientific">Amedibacillus dolichus</name>
    <dbReference type="NCBI Taxonomy" id="31971"/>
    <lineage>
        <taxon>Bacteria</taxon>
        <taxon>Bacillati</taxon>
        <taxon>Bacillota</taxon>
        <taxon>Erysipelotrichia</taxon>
        <taxon>Erysipelotrichales</taxon>
        <taxon>Erysipelotrichaceae</taxon>
        <taxon>Amedibacillus</taxon>
    </lineage>
</organism>
<evidence type="ECO:0000313" key="4">
    <source>
        <dbReference type="Proteomes" id="UP000284868"/>
    </source>
</evidence>
<dbReference type="SUPFAM" id="SSF89623">
    <property type="entry name" value="Ribose/Galactose isomerase RpiB/AlsB"/>
    <property type="match status" value="1"/>
</dbReference>
<gene>
    <name evidence="3" type="ORF">DWZ83_05110</name>
</gene>
<proteinExistence type="inferred from homology"/>